<feature type="transmembrane region" description="Helical" evidence="6">
    <location>
        <begin position="212"/>
        <end position="230"/>
    </location>
</feature>
<name>G8LUK7_ACECE</name>
<dbReference type="Proteomes" id="UP000005435">
    <property type="component" value="Chromosome"/>
</dbReference>
<evidence type="ECO:0000313" key="7">
    <source>
        <dbReference type="EMBL" id="AEV67347.1"/>
    </source>
</evidence>
<feature type="transmembrane region" description="Helical" evidence="6">
    <location>
        <begin position="12"/>
        <end position="31"/>
    </location>
</feature>
<proteinExistence type="predicted"/>
<dbReference type="GO" id="GO:0140359">
    <property type="term" value="F:ABC-type transporter activity"/>
    <property type="evidence" value="ECO:0007669"/>
    <property type="project" value="InterPro"/>
</dbReference>
<dbReference type="KEGG" id="ccl:Clocl_0640"/>
<feature type="transmembrane region" description="Helical" evidence="6">
    <location>
        <begin position="51"/>
        <end position="72"/>
    </location>
</feature>
<gene>
    <name evidence="7" type="ordered locus">Clocl_0640</name>
</gene>
<dbReference type="OrthoDB" id="9794512at2"/>
<organism evidence="7 8">
    <name type="scientific">Acetivibrio clariflavus (strain DSM 19732 / NBRC 101661 / EBR45)</name>
    <name type="common">Clostridium clariflavum</name>
    <dbReference type="NCBI Taxonomy" id="720554"/>
    <lineage>
        <taxon>Bacteria</taxon>
        <taxon>Bacillati</taxon>
        <taxon>Bacillota</taxon>
        <taxon>Clostridia</taxon>
        <taxon>Eubacteriales</taxon>
        <taxon>Oscillospiraceae</taxon>
        <taxon>Acetivibrio</taxon>
    </lineage>
</organism>
<dbReference type="eggNOG" id="COG1277">
    <property type="taxonomic scope" value="Bacteria"/>
</dbReference>
<feature type="transmembrane region" description="Helical" evidence="6">
    <location>
        <begin position="159"/>
        <end position="178"/>
    </location>
</feature>
<evidence type="ECO:0008006" key="9">
    <source>
        <dbReference type="Google" id="ProtNLM"/>
    </source>
</evidence>
<dbReference type="InterPro" id="IPR051449">
    <property type="entry name" value="ABC-2_transporter_component"/>
</dbReference>
<evidence type="ECO:0000256" key="5">
    <source>
        <dbReference type="ARBA" id="ARBA00023136"/>
    </source>
</evidence>
<evidence type="ECO:0000256" key="3">
    <source>
        <dbReference type="ARBA" id="ARBA00022692"/>
    </source>
</evidence>
<keyword evidence="5 6" id="KW-0472">Membrane</keyword>
<dbReference type="Pfam" id="PF12679">
    <property type="entry name" value="ABC2_membrane_2"/>
    <property type="match status" value="1"/>
</dbReference>
<keyword evidence="4 6" id="KW-1133">Transmembrane helix</keyword>
<dbReference type="PANTHER" id="PTHR30294:SF29">
    <property type="entry name" value="MULTIDRUG ABC TRANSPORTER PERMEASE YBHS-RELATED"/>
    <property type="match status" value="1"/>
</dbReference>
<protein>
    <recommendedName>
        <fullName evidence="9">ABC-2 type transport system permease protein</fullName>
    </recommendedName>
</protein>
<accession>G8LUK7</accession>
<dbReference type="STRING" id="720554.Clocl_0640"/>
<dbReference type="EMBL" id="CP003065">
    <property type="protein sequence ID" value="AEV67347.1"/>
    <property type="molecule type" value="Genomic_DNA"/>
</dbReference>
<reference evidence="8" key="1">
    <citation type="submission" date="2011-12" db="EMBL/GenBank/DDBJ databases">
        <title>Complete sequence of Clostridium clariflavum DSM 19732.</title>
        <authorList>
            <consortium name="US DOE Joint Genome Institute"/>
            <person name="Lucas S."/>
            <person name="Han J."/>
            <person name="Lapidus A."/>
            <person name="Cheng J.-F."/>
            <person name="Goodwin L."/>
            <person name="Pitluck S."/>
            <person name="Peters L."/>
            <person name="Teshima H."/>
            <person name="Detter J.C."/>
            <person name="Han C."/>
            <person name="Tapia R."/>
            <person name="Land M."/>
            <person name="Hauser L."/>
            <person name="Kyrpides N."/>
            <person name="Ivanova N."/>
            <person name="Pagani I."/>
            <person name="Kitzmiller T."/>
            <person name="Lynd L."/>
            <person name="Izquierdo J."/>
            <person name="Woyke T."/>
        </authorList>
    </citation>
    <scope>NUCLEOTIDE SEQUENCE [LARGE SCALE GENOMIC DNA]</scope>
    <source>
        <strain evidence="8">DSM 19732 / NBRC 101661 / EBR45</strain>
    </source>
</reference>
<dbReference type="AlphaFoldDB" id="G8LUK7"/>
<keyword evidence="8" id="KW-1185">Reference proteome</keyword>
<evidence type="ECO:0000256" key="6">
    <source>
        <dbReference type="SAM" id="Phobius"/>
    </source>
</evidence>
<evidence type="ECO:0000256" key="1">
    <source>
        <dbReference type="ARBA" id="ARBA00004651"/>
    </source>
</evidence>
<evidence type="ECO:0000256" key="2">
    <source>
        <dbReference type="ARBA" id="ARBA00022475"/>
    </source>
</evidence>
<evidence type="ECO:0000313" key="8">
    <source>
        <dbReference type="Proteomes" id="UP000005435"/>
    </source>
</evidence>
<keyword evidence="2" id="KW-1003">Cell membrane</keyword>
<keyword evidence="3 6" id="KW-0812">Transmembrane</keyword>
<dbReference type="GO" id="GO:0005886">
    <property type="term" value="C:plasma membrane"/>
    <property type="evidence" value="ECO:0007669"/>
    <property type="project" value="UniProtKB-SubCell"/>
</dbReference>
<dbReference type="PANTHER" id="PTHR30294">
    <property type="entry name" value="MEMBRANE COMPONENT OF ABC TRANSPORTER YHHJ-RELATED"/>
    <property type="match status" value="1"/>
</dbReference>
<feature type="transmembrane region" description="Helical" evidence="6">
    <location>
        <begin position="93"/>
        <end position="119"/>
    </location>
</feature>
<reference evidence="7 8" key="2">
    <citation type="journal article" date="2012" name="Stand. Genomic Sci.">
        <title>Complete Genome Sequence of Clostridium clariflavum DSM 19732.</title>
        <authorList>
            <person name="Izquierdo J.A."/>
            <person name="Goodwin L."/>
            <person name="Davenport K.W."/>
            <person name="Teshima H."/>
            <person name="Bruce D."/>
            <person name="Detter C."/>
            <person name="Tapia R."/>
            <person name="Han S."/>
            <person name="Land M."/>
            <person name="Hauser L."/>
            <person name="Jeffries C.D."/>
            <person name="Han J."/>
            <person name="Pitluck S."/>
            <person name="Nolan M."/>
            <person name="Chen A."/>
            <person name="Huntemann M."/>
            <person name="Mavromatis K."/>
            <person name="Mikhailova N."/>
            <person name="Liolios K."/>
            <person name="Woyke T."/>
            <person name="Lynd L.R."/>
        </authorList>
    </citation>
    <scope>NUCLEOTIDE SEQUENCE [LARGE SCALE GENOMIC DNA]</scope>
    <source>
        <strain evidence="8">DSM 19732 / NBRC 101661 / EBR45</strain>
    </source>
</reference>
<evidence type="ECO:0000256" key="4">
    <source>
        <dbReference type="ARBA" id="ARBA00022989"/>
    </source>
</evidence>
<comment type="subcellular location">
    <subcellularLocation>
        <location evidence="1">Cell membrane</location>
        <topology evidence="1">Multi-pass membrane protein</topology>
    </subcellularLocation>
</comment>
<dbReference type="HOGENOM" id="CLU_081003_0_0_9"/>
<sequence>MWAIYKRELKSYFYSPLAYVLTGIYTLLLSLNFIRPILMATGPAQTSFGAIIYNLNILLAFLIPILTMRVLADEKRNGTEVLLMTSPNSVPAIVFGKFLAAFTVFLLMAAVTAMYPIIIAISGELVVASMITSYLGYILTGALFVAFGVFTSSLTESPIVSAVIGSLCLFFIWIIDYFRGALKGLLFDLAKWISFYSRFLDFVQGKICLKDFVFYFTLIALFLSLAMIAVEKKRWSQG</sequence>
<feature type="transmembrane region" description="Helical" evidence="6">
    <location>
        <begin position="125"/>
        <end position="147"/>
    </location>
</feature>
<dbReference type="RefSeq" id="WP_014253978.1">
    <property type="nucleotide sequence ID" value="NC_016627.1"/>
</dbReference>